<evidence type="ECO:0000313" key="1">
    <source>
        <dbReference type="EMBL" id="SDK11362.1"/>
    </source>
</evidence>
<dbReference type="STRING" id="393762.SAMN05660472_00771"/>
<dbReference type="AlphaFoldDB" id="A0A1G8Z8F8"/>
<gene>
    <name evidence="1" type="ORF">SAMN05660472_00771</name>
</gene>
<dbReference type="EMBL" id="FNFP01000001">
    <property type="protein sequence ID" value="SDK11362.1"/>
    <property type="molecule type" value="Genomic_DNA"/>
</dbReference>
<proteinExistence type="predicted"/>
<evidence type="ECO:0000313" key="2">
    <source>
        <dbReference type="Proteomes" id="UP000198718"/>
    </source>
</evidence>
<accession>A0A1G8Z8F8</accession>
<organism evidence="1 2">
    <name type="scientific">Natronincola ferrireducens</name>
    <dbReference type="NCBI Taxonomy" id="393762"/>
    <lineage>
        <taxon>Bacteria</taxon>
        <taxon>Bacillati</taxon>
        <taxon>Bacillota</taxon>
        <taxon>Clostridia</taxon>
        <taxon>Peptostreptococcales</taxon>
        <taxon>Natronincolaceae</taxon>
        <taxon>Natronincola</taxon>
    </lineage>
</organism>
<dbReference type="Proteomes" id="UP000198718">
    <property type="component" value="Unassembled WGS sequence"/>
</dbReference>
<keyword evidence="2" id="KW-1185">Reference proteome</keyword>
<reference evidence="1 2" key="1">
    <citation type="submission" date="2016-10" db="EMBL/GenBank/DDBJ databases">
        <authorList>
            <person name="de Groot N.N."/>
        </authorList>
    </citation>
    <scope>NUCLEOTIDE SEQUENCE [LARGE SCALE GENOMIC DNA]</scope>
    <source>
        <strain evidence="1 2">DSM 18346</strain>
    </source>
</reference>
<protein>
    <submittedName>
        <fullName evidence="1">Uncharacterized protein</fullName>
    </submittedName>
</protein>
<name>A0A1G8Z8F8_9FIRM</name>
<sequence length="66" mass="7402">MSIYLKLPVPNRSLSDIGKRGLRESPTSLSLETLVDMTISGEFSRGLLMRAGYWITVEKYAVNIII</sequence>